<evidence type="ECO:0000256" key="1">
    <source>
        <dbReference type="ARBA" id="ARBA00006594"/>
    </source>
</evidence>
<evidence type="ECO:0000256" key="5">
    <source>
        <dbReference type="ARBA" id="ARBA00022705"/>
    </source>
</evidence>
<sequence>MAAVLPLADLRQQGRPGTWLNTIIKGDCVAALEALPDRSVDAIFADPPYNLQLGGTLHRPDQSLVDAVDDEWDQFASFQAYDAFTRAWLLACRRVLKPNGTIWVIGSYHNIFRVGAMLQDLNFWLLNDIVWRKTNPMPNFKGRRFQNAHETMIWASRDAKAKSYTFNYEALKASNDDVQMRSDWLFPICSGGERLKGEDGKKVHPTQKPEALLARVIMASTKPGDVILDPFFGTGTTGAVAKRLGRNFVGIEREQDYIDAASERIAAVEPLGKAELTVMTGKKAEPRVAFNTLVESGLVKPGQVLTDDKRRWSAIIRADGTLAAGGDAGSIHRLGAKVQGLDACNGWTFWHYEDGKSLRPIDNLRAVIRNGLAKLD</sequence>
<dbReference type="InterPro" id="IPR040843">
    <property type="entry name" value="RAMA"/>
</dbReference>
<evidence type="ECO:0000259" key="9">
    <source>
        <dbReference type="Pfam" id="PF01555"/>
    </source>
</evidence>
<evidence type="ECO:0000313" key="11">
    <source>
        <dbReference type="EMBL" id="MET3584182.1"/>
    </source>
</evidence>
<dbReference type="InterPro" id="IPR001091">
    <property type="entry name" value="RM_Methyltransferase"/>
</dbReference>
<dbReference type="SUPFAM" id="SSF53335">
    <property type="entry name" value="S-adenosyl-L-methionine-dependent methyltransferases"/>
    <property type="match status" value="1"/>
</dbReference>
<dbReference type="RefSeq" id="WP_247242205.1">
    <property type="nucleotide sequence ID" value="NZ_JALJRA010000001.1"/>
</dbReference>
<evidence type="ECO:0000259" key="10">
    <source>
        <dbReference type="Pfam" id="PF18755"/>
    </source>
</evidence>
<evidence type="ECO:0000256" key="6">
    <source>
        <dbReference type="ARBA" id="ARBA00023125"/>
    </source>
</evidence>
<evidence type="ECO:0000256" key="7">
    <source>
        <dbReference type="ARBA" id="ARBA00047942"/>
    </source>
</evidence>
<keyword evidence="3 11" id="KW-0808">Transferase</keyword>
<name>A0ABV2H1I7_9HYPH</name>
<dbReference type="PANTHER" id="PTHR13370">
    <property type="entry name" value="RNA METHYLASE-RELATED"/>
    <property type="match status" value="1"/>
</dbReference>
<organism evidence="11 12">
    <name type="scientific">Pseudorhizobium tarimense</name>
    <dbReference type="NCBI Taxonomy" id="1079109"/>
    <lineage>
        <taxon>Bacteria</taxon>
        <taxon>Pseudomonadati</taxon>
        <taxon>Pseudomonadota</taxon>
        <taxon>Alphaproteobacteria</taxon>
        <taxon>Hyphomicrobiales</taxon>
        <taxon>Rhizobiaceae</taxon>
        <taxon>Rhizobium/Agrobacterium group</taxon>
        <taxon>Pseudorhizobium</taxon>
    </lineage>
</organism>
<dbReference type="GO" id="GO:0032259">
    <property type="term" value="P:methylation"/>
    <property type="evidence" value="ECO:0007669"/>
    <property type="project" value="UniProtKB-KW"/>
</dbReference>
<dbReference type="PRINTS" id="PR00508">
    <property type="entry name" value="S21N4MTFRASE"/>
</dbReference>
<feature type="domain" description="RAMA" evidence="10">
    <location>
        <begin position="276"/>
        <end position="366"/>
    </location>
</feature>
<keyword evidence="4" id="KW-0949">S-adenosyl-L-methionine</keyword>
<proteinExistence type="inferred from homology"/>
<keyword evidence="12" id="KW-1185">Reference proteome</keyword>
<gene>
    <name evidence="11" type="ORF">ABID21_000274</name>
</gene>
<dbReference type="InterPro" id="IPR002052">
    <property type="entry name" value="DNA_methylase_N6_adenine_CS"/>
</dbReference>
<reference evidence="11 12" key="1">
    <citation type="submission" date="2024-06" db="EMBL/GenBank/DDBJ databases">
        <title>Genomic Encyclopedia of Type Strains, Phase IV (KMG-IV): sequencing the most valuable type-strain genomes for metagenomic binning, comparative biology and taxonomic classification.</title>
        <authorList>
            <person name="Goeker M."/>
        </authorList>
    </citation>
    <scope>NUCLEOTIDE SEQUENCE [LARGE SCALE GENOMIC DNA]</scope>
    <source>
        <strain evidence="11 12">DSM 105042</strain>
    </source>
</reference>
<dbReference type="EC" id="2.1.1.-" evidence="8"/>
<dbReference type="InterPro" id="IPR002941">
    <property type="entry name" value="DNA_methylase_N4/N6"/>
</dbReference>
<evidence type="ECO:0000256" key="8">
    <source>
        <dbReference type="RuleBase" id="RU362026"/>
    </source>
</evidence>
<dbReference type="Pfam" id="PF01555">
    <property type="entry name" value="N6_N4_Mtase"/>
    <property type="match status" value="1"/>
</dbReference>
<dbReference type="Gene3D" id="3.40.50.150">
    <property type="entry name" value="Vaccinia Virus protein VP39"/>
    <property type="match status" value="1"/>
</dbReference>
<accession>A0ABV2H1I7</accession>
<evidence type="ECO:0000313" key="12">
    <source>
        <dbReference type="Proteomes" id="UP001549031"/>
    </source>
</evidence>
<dbReference type="GO" id="GO:0009007">
    <property type="term" value="F:site-specific DNA-methyltransferase (adenine-specific) activity"/>
    <property type="evidence" value="ECO:0007669"/>
    <property type="project" value="UniProtKB-EC"/>
</dbReference>
<evidence type="ECO:0000256" key="4">
    <source>
        <dbReference type="ARBA" id="ARBA00022691"/>
    </source>
</evidence>
<evidence type="ECO:0000256" key="3">
    <source>
        <dbReference type="ARBA" id="ARBA00022679"/>
    </source>
</evidence>
<dbReference type="Proteomes" id="UP001549031">
    <property type="component" value="Unassembled WGS sequence"/>
</dbReference>
<dbReference type="PANTHER" id="PTHR13370:SF3">
    <property type="entry name" value="TRNA (GUANINE(10)-N2)-METHYLTRANSFERASE HOMOLOG"/>
    <property type="match status" value="1"/>
</dbReference>
<dbReference type="Pfam" id="PF18755">
    <property type="entry name" value="RAMA"/>
    <property type="match status" value="1"/>
</dbReference>
<protein>
    <recommendedName>
        <fullName evidence="8">Methyltransferase</fullName>
        <ecNumber evidence="8">2.1.1.-</ecNumber>
    </recommendedName>
</protein>
<keyword evidence="6" id="KW-0238">DNA-binding</keyword>
<dbReference type="InterPro" id="IPR029063">
    <property type="entry name" value="SAM-dependent_MTases_sf"/>
</dbReference>
<comment type="catalytic activity">
    <reaction evidence="7">
        <text>a 2'-deoxyadenosine in DNA + S-adenosyl-L-methionine = an N(6)-methyl-2'-deoxyadenosine in DNA + S-adenosyl-L-homocysteine + H(+)</text>
        <dbReference type="Rhea" id="RHEA:15197"/>
        <dbReference type="Rhea" id="RHEA-COMP:12418"/>
        <dbReference type="Rhea" id="RHEA-COMP:12419"/>
        <dbReference type="ChEBI" id="CHEBI:15378"/>
        <dbReference type="ChEBI" id="CHEBI:57856"/>
        <dbReference type="ChEBI" id="CHEBI:59789"/>
        <dbReference type="ChEBI" id="CHEBI:90615"/>
        <dbReference type="ChEBI" id="CHEBI:90616"/>
        <dbReference type="EC" id="2.1.1.72"/>
    </reaction>
</comment>
<evidence type="ECO:0000256" key="2">
    <source>
        <dbReference type="ARBA" id="ARBA00022603"/>
    </source>
</evidence>
<comment type="similarity">
    <text evidence="1 8">Belongs to the N(4)/N(6)-methyltransferase family.</text>
</comment>
<keyword evidence="2 11" id="KW-0489">Methyltransferase</keyword>
<dbReference type="EMBL" id="JBEPLJ010000001">
    <property type="protein sequence ID" value="MET3584182.1"/>
    <property type="molecule type" value="Genomic_DNA"/>
</dbReference>
<dbReference type="PROSITE" id="PS00092">
    <property type="entry name" value="N6_MTASE"/>
    <property type="match status" value="1"/>
</dbReference>
<keyword evidence="5" id="KW-0235">DNA replication</keyword>
<comment type="caution">
    <text evidence="11">The sequence shown here is derived from an EMBL/GenBank/DDBJ whole genome shotgun (WGS) entry which is preliminary data.</text>
</comment>
<feature type="domain" description="DNA methylase N-4/N-6" evidence="9">
    <location>
        <begin position="40"/>
        <end position="262"/>
    </location>
</feature>